<name>A0A0E9T1M1_ANGAN</name>
<dbReference type="EMBL" id="GBXM01061165">
    <property type="protein sequence ID" value="JAH47412.1"/>
    <property type="molecule type" value="Transcribed_RNA"/>
</dbReference>
<sequence length="15" mass="1735">MNTNTDPESEFSYSL</sequence>
<reference evidence="1" key="2">
    <citation type="journal article" date="2015" name="Fish Shellfish Immunol.">
        <title>Early steps in the European eel (Anguilla anguilla)-Vibrio vulnificus interaction in the gills: Role of the RtxA13 toxin.</title>
        <authorList>
            <person name="Callol A."/>
            <person name="Pajuelo D."/>
            <person name="Ebbesson L."/>
            <person name="Teles M."/>
            <person name="MacKenzie S."/>
            <person name="Amaro C."/>
        </authorList>
    </citation>
    <scope>NUCLEOTIDE SEQUENCE</scope>
</reference>
<proteinExistence type="predicted"/>
<accession>A0A0E9T1M1</accession>
<evidence type="ECO:0000313" key="1">
    <source>
        <dbReference type="EMBL" id="JAH47412.1"/>
    </source>
</evidence>
<organism evidence="1">
    <name type="scientific">Anguilla anguilla</name>
    <name type="common">European freshwater eel</name>
    <name type="synonym">Muraena anguilla</name>
    <dbReference type="NCBI Taxonomy" id="7936"/>
    <lineage>
        <taxon>Eukaryota</taxon>
        <taxon>Metazoa</taxon>
        <taxon>Chordata</taxon>
        <taxon>Craniata</taxon>
        <taxon>Vertebrata</taxon>
        <taxon>Euteleostomi</taxon>
        <taxon>Actinopterygii</taxon>
        <taxon>Neopterygii</taxon>
        <taxon>Teleostei</taxon>
        <taxon>Anguilliformes</taxon>
        <taxon>Anguillidae</taxon>
        <taxon>Anguilla</taxon>
    </lineage>
</organism>
<protein>
    <submittedName>
        <fullName evidence="1">Uncharacterized protein</fullName>
    </submittedName>
</protein>
<reference evidence="1" key="1">
    <citation type="submission" date="2014-11" db="EMBL/GenBank/DDBJ databases">
        <authorList>
            <person name="Amaro Gonzalez C."/>
        </authorList>
    </citation>
    <scope>NUCLEOTIDE SEQUENCE</scope>
</reference>